<dbReference type="EMBL" id="CAJNOQ010014767">
    <property type="protein sequence ID" value="CAF1348187.1"/>
    <property type="molecule type" value="Genomic_DNA"/>
</dbReference>
<organism evidence="1 3">
    <name type="scientific">Didymodactylos carnosus</name>
    <dbReference type="NCBI Taxonomy" id="1234261"/>
    <lineage>
        <taxon>Eukaryota</taxon>
        <taxon>Metazoa</taxon>
        <taxon>Spiralia</taxon>
        <taxon>Gnathifera</taxon>
        <taxon>Rotifera</taxon>
        <taxon>Eurotatoria</taxon>
        <taxon>Bdelloidea</taxon>
        <taxon>Philodinida</taxon>
        <taxon>Philodinidae</taxon>
        <taxon>Didymodactylos</taxon>
    </lineage>
</organism>
<accession>A0A815H7S2</accession>
<reference evidence="1" key="1">
    <citation type="submission" date="2021-02" db="EMBL/GenBank/DDBJ databases">
        <authorList>
            <person name="Nowell W R."/>
        </authorList>
    </citation>
    <scope>NUCLEOTIDE SEQUENCE</scope>
</reference>
<dbReference type="Proteomes" id="UP000663829">
    <property type="component" value="Unassembled WGS sequence"/>
</dbReference>
<comment type="caution">
    <text evidence="1">The sequence shown here is derived from an EMBL/GenBank/DDBJ whole genome shotgun (WGS) entry which is preliminary data.</text>
</comment>
<name>A0A815H7S2_9BILA</name>
<proteinExistence type="predicted"/>
<evidence type="ECO:0000313" key="2">
    <source>
        <dbReference type="EMBL" id="CAF4215886.1"/>
    </source>
</evidence>
<gene>
    <name evidence="1" type="ORF">GPM918_LOCUS30771</name>
    <name evidence="2" type="ORF">SRO942_LOCUS31398</name>
</gene>
<sequence length="125" mass="14415">MSMKGKRDISSFGFISSKKQKTPVENAKETWDISTVENRNGDSFFSMRDSSTSVTIADKSIFTNLKNDIGSLIKSRLSLDDDIRYLLLKDHFMPSGNSKWPYSERNTHMTVEKRYLNQKHLKDNS</sequence>
<keyword evidence="3" id="KW-1185">Reference proteome</keyword>
<dbReference type="EMBL" id="CAJOBC010062844">
    <property type="protein sequence ID" value="CAF4215886.1"/>
    <property type="molecule type" value="Genomic_DNA"/>
</dbReference>
<dbReference type="Proteomes" id="UP000681722">
    <property type="component" value="Unassembled WGS sequence"/>
</dbReference>
<evidence type="ECO:0000313" key="1">
    <source>
        <dbReference type="EMBL" id="CAF1348187.1"/>
    </source>
</evidence>
<dbReference type="OrthoDB" id="10550875at2759"/>
<evidence type="ECO:0000313" key="3">
    <source>
        <dbReference type="Proteomes" id="UP000663829"/>
    </source>
</evidence>
<protein>
    <submittedName>
        <fullName evidence="1">Uncharacterized protein</fullName>
    </submittedName>
</protein>
<dbReference type="AlphaFoldDB" id="A0A815H7S2"/>